<dbReference type="OrthoDB" id="10280686at2759"/>
<evidence type="ECO:0000313" key="2">
    <source>
        <dbReference type="Proteomes" id="UP000054843"/>
    </source>
</evidence>
<proteinExistence type="predicted"/>
<evidence type="ECO:0000313" key="1">
    <source>
        <dbReference type="EMBL" id="KRZ71586.1"/>
    </source>
</evidence>
<comment type="caution">
    <text evidence="1">The sequence shown here is derived from an EMBL/GenBank/DDBJ whole genome shotgun (WGS) entry which is preliminary data.</text>
</comment>
<dbReference type="EMBL" id="JYDO01000094">
    <property type="protein sequence ID" value="KRZ71586.1"/>
    <property type="molecule type" value="Genomic_DNA"/>
</dbReference>
<organism evidence="1 2">
    <name type="scientific">Trichinella papuae</name>
    <dbReference type="NCBI Taxonomy" id="268474"/>
    <lineage>
        <taxon>Eukaryota</taxon>
        <taxon>Metazoa</taxon>
        <taxon>Ecdysozoa</taxon>
        <taxon>Nematoda</taxon>
        <taxon>Enoplea</taxon>
        <taxon>Dorylaimia</taxon>
        <taxon>Trichinellida</taxon>
        <taxon>Trichinellidae</taxon>
        <taxon>Trichinella</taxon>
    </lineage>
</organism>
<accession>A0A0V1MJ70</accession>
<name>A0A0V1MJ70_9BILA</name>
<keyword evidence="2" id="KW-1185">Reference proteome</keyword>
<dbReference type="AlphaFoldDB" id="A0A0V1MJ70"/>
<sequence length="167" mass="19030">MFNKNNCCIKSACYIHLFAKEHTKELFNLKCATLTEVFALAFSSTLPNWPDISWFVCFLIGPSGMVRKVSRLIYSSQPFPRRRGCRCSHPRLTTLGCNCAGKMDSRPDAKTVAQTNLPRLFLTSPQTAVEAQTLNKSQLVWRSVESPWQTAWRTNEQLPSKQQSKKK</sequence>
<gene>
    <name evidence="1" type="ORF">T10_12515</name>
</gene>
<dbReference type="Proteomes" id="UP000054843">
    <property type="component" value="Unassembled WGS sequence"/>
</dbReference>
<reference evidence="1 2" key="1">
    <citation type="submission" date="2015-01" db="EMBL/GenBank/DDBJ databases">
        <title>Evolution of Trichinella species and genotypes.</title>
        <authorList>
            <person name="Korhonen P.K."/>
            <person name="Edoardo P."/>
            <person name="Giuseppe L.R."/>
            <person name="Gasser R.B."/>
        </authorList>
    </citation>
    <scope>NUCLEOTIDE SEQUENCE [LARGE SCALE GENOMIC DNA]</scope>
    <source>
        <strain evidence="1">ISS1980</strain>
    </source>
</reference>
<protein>
    <submittedName>
        <fullName evidence="1">Uncharacterized protein</fullName>
    </submittedName>
</protein>